<feature type="domain" description="AMP-dependent synthetase/ligase" evidence="3">
    <location>
        <begin position="38"/>
        <end position="375"/>
    </location>
</feature>
<dbReference type="InterPro" id="IPR000873">
    <property type="entry name" value="AMP-dep_synth/lig_dom"/>
</dbReference>
<dbReference type="Gene3D" id="3.30.300.30">
    <property type="match status" value="1"/>
</dbReference>
<evidence type="ECO:0000259" key="4">
    <source>
        <dbReference type="Pfam" id="PF13193"/>
    </source>
</evidence>
<comment type="similarity">
    <text evidence="1">Belongs to the ATP-dependent AMP-binding enzyme family.</text>
</comment>
<dbReference type="InterPro" id="IPR045851">
    <property type="entry name" value="AMP-bd_C_sf"/>
</dbReference>
<name>A0A841BTV7_9ACTN</name>
<proteinExistence type="inferred from homology"/>
<dbReference type="EMBL" id="JACHMN010000002">
    <property type="protein sequence ID" value="MBB5870878.1"/>
    <property type="molecule type" value="Genomic_DNA"/>
</dbReference>
<dbReference type="InterPro" id="IPR042099">
    <property type="entry name" value="ANL_N_sf"/>
</dbReference>
<dbReference type="PANTHER" id="PTHR43201:SF5">
    <property type="entry name" value="MEDIUM-CHAIN ACYL-COA LIGASE ACSF2, MITOCHONDRIAL"/>
    <property type="match status" value="1"/>
</dbReference>
<dbReference type="Proteomes" id="UP000587527">
    <property type="component" value="Unassembled WGS sequence"/>
</dbReference>
<protein>
    <submittedName>
        <fullName evidence="5">Acyl-CoA synthetase (AMP-forming)/AMP-acid ligase II</fullName>
    </submittedName>
</protein>
<dbReference type="GO" id="GO:0006631">
    <property type="term" value="P:fatty acid metabolic process"/>
    <property type="evidence" value="ECO:0007669"/>
    <property type="project" value="TreeGrafter"/>
</dbReference>
<evidence type="ECO:0000313" key="6">
    <source>
        <dbReference type="Proteomes" id="UP000587527"/>
    </source>
</evidence>
<evidence type="ECO:0000256" key="2">
    <source>
        <dbReference type="ARBA" id="ARBA00022598"/>
    </source>
</evidence>
<gene>
    <name evidence="5" type="ORF">F4553_004257</name>
</gene>
<dbReference type="Pfam" id="PF00501">
    <property type="entry name" value="AMP-binding"/>
    <property type="match status" value="1"/>
</dbReference>
<feature type="domain" description="AMP-binding enzyme C-terminal" evidence="4">
    <location>
        <begin position="423"/>
        <end position="497"/>
    </location>
</feature>
<evidence type="ECO:0000259" key="3">
    <source>
        <dbReference type="Pfam" id="PF00501"/>
    </source>
</evidence>
<reference evidence="5 6" key="1">
    <citation type="submission" date="2020-08" db="EMBL/GenBank/DDBJ databases">
        <title>Sequencing the genomes of 1000 actinobacteria strains.</title>
        <authorList>
            <person name="Klenk H.-P."/>
        </authorList>
    </citation>
    <scope>NUCLEOTIDE SEQUENCE [LARGE SCALE GENOMIC DNA]</scope>
    <source>
        <strain evidence="5 6">DSM 45362</strain>
    </source>
</reference>
<sequence>MLWVLAKRGLLTPGPPGKVAAQLNALRRWGFSLAGELRAAADRSPEKVAVIDESGSVTYRDLQIRVEALGLALRARHDIGLGSRIGVLGRNHSGTIVSMAAGVTLGAEVVLLNPALSAAAVAAVAREQGISLVLADTDLAELVAGLPTLTESAMDQLVRHAPPGRLDPPDRAGRLIVLTSGTTAAPKGARRRTPTSLAPLASVLDRIPLNVGDNVFIAAPLFHTWGLAGLQMCLALRATMVLRRRFDPVSTVVAMGRHGCAGLVAVPIMVQRLTEAVPHPTIRPRVVAVSGSALPGVLATRFMDAYGDCLYNLYGSTEASWVSIATPADLRLDPRTAGRPPLGTKVEIRAASGLPVAAGEIGEIFVRNGMLFEGYTFASPTQVAGMLGTGDLGHFDADGLLFVDGRADDMIISGGENVFPRPVEELIATLPQVREVAVIGVPDDDFGQRLAAYVVLHDDEQLSEDEVREYVRHYLARFCVPREVNFRASLPRTATGKVIPRDLE</sequence>
<dbReference type="InterPro" id="IPR025110">
    <property type="entry name" value="AMP-bd_C"/>
</dbReference>
<comment type="caution">
    <text evidence="5">The sequence shown here is derived from an EMBL/GenBank/DDBJ whole genome shotgun (WGS) entry which is preliminary data.</text>
</comment>
<organism evidence="5 6">
    <name type="scientific">Allocatelliglobosispora scoriae</name>
    <dbReference type="NCBI Taxonomy" id="643052"/>
    <lineage>
        <taxon>Bacteria</taxon>
        <taxon>Bacillati</taxon>
        <taxon>Actinomycetota</taxon>
        <taxon>Actinomycetes</taxon>
        <taxon>Micromonosporales</taxon>
        <taxon>Micromonosporaceae</taxon>
        <taxon>Allocatelliglobosispora</taxon>
    </lineage>
</organism>
<dbReference type="Pfam" id="PF13193">
    <property type="entry name" value="AMP-binding_C"/>
    <property type="match status" value="1"/>
</dbReference>
<keyword evidence="2 5" id="KW-0436">Ligase</keyword>
<accession>A0A841BTV7</accession>
<dbReference type="GO" id="GO:0031956">
    <property type="term" value="F:medium-chain fatty acid-CoA ligase activity"/>
    <property type="evidence" value="ECO:0007669"/>
    <property type="project" value="TreeGrafter"/>
</dbReference>
<evidence type="ECO:0000313" key="5">
    <source>
        <dbReference type="EMBL" id="MBB5870878.1"/>
    </source>
</evidence>
<dbReference type="CDD" id="cd04433">
    <property type="entry name" value="AFD_class_I"/>
    <property type="match status" value="1"/>
</dbReference>
<dbReference type="Gene3D" id="3.40.50.12780">
    <property type="entry name" value="N-terminal domain of ligase-like"/>
    <property type="match status" value="1"/>
</dbReference>
<dbReference type="PANTHER" id="PTHR43201">
    <property type="entry name" value="ACYL-COA SYNTHETASE"/>
    <property type="match status" value="1"/>
</dbReference>
<evidence type="ECO:0000256" key="1">
    <source>
        <dbReference type="ARBA" id="ARBA00006432"/>
    </source>
</evidence>
<dbReference type="AlphaFoldDB" id="A0A841BTV7"/>
<dbReference type="SUPFAM" id="SSF56801">
    <property type="entry name" value="Acetyl-CoA synthetase-like"/>
    <property type="match status" value="1"/>
</dbReference>
<dbReference type="RefSeq" id="WP_312875293.1">
    <property type="nucleotide sequence ID" value="NZ_JACHMN010000002.1"/>
</dbReference>
<keyword evidence="6" id="KW-1185">Reference proteome</keyword>